<sequence>MPPAETVEAVPARVRSRISRRRRLGVALLIAAAIAGTAVGLTHPLLERAAAVRLVGDASLEQTLRDVIDAGDEARVAALARIGADVNHRYADGLRPLEVAAMRCDRDTVRALEGHGARRADADGVDPALRIAIERCDEDTVRAIALTAVEDHGGSAIQAALAARGDPRIVAAVRGYVP</sequence>
<dbReference type="Gene3D" id="1.25.40.20">
    <property type="entry name" value="Ankyrin repeat-containing domain"/>
    <property type="match status" value="1"/>
</dbReference>
<protein>
    <recommendedName>
        <fullName evidence="3">Ankyrin repeat-containing protein</fullName>
    </recommendedName>
</protein>
<dbReference type="InterPro" id="IPR036770">
    <property type="entry name" value="Ankyrin_rpt-contain_sf"/>
</dbReference>
<dbReference type="AlphaFoldDB" id="A0AB35MJ77"/>
<dbReference type="Proteomes" id="UP001172756">
    <property type="component" value="Unassembled WGS sequence"/>
</dbReference>
<dbReference type="RefSeq" id="WP_301160589.1">
    <property type="nucleotide sequence ID" value="NZ_JAUHQB010000006.1"/>
</dbReference>
<comment type="caution">
    <text evidence="1">The sequence shown here is derived from an EMBL/GenBank/DDBJ whole genome shotgun (WGS) entry which is preliminary data.</text>
</comment>
<organism evidence="1 2">
    <name type="scientific">Demequina lignilytica</name>
    <dbReference type="NCBI Taxonomy" id="3051663"/>
    <lineage>
        <taxon>Bacteria</taxon>
        <taxon>Bacillati</taxon>
        <taxon>Actinomycetota</taxon>
        <taxon>Actinomycetes</taxon>
        <taxon>Micrococcales</taxon>
        <taxon>Demequinaceae</taxon>
        <taxon>Demequina</taxon>
    </lineage>
</organism>
<proteinExistence type="predicted"/>
<reference evidence="1 2" key="1">
    <citation type="submission" date="2023-06" db="EMBL/GenBank/DDBJ databases">
        <title>SYSU T0a273.</title>
        <authorList>
            <person name="Gao L."/>
            <person name="Fang B.-Z."/>
            <person name="Li W.-J."/>
        </authorList>
    </citation>
    <scope>NUCLEOTIDE SEQUENCE [LARGE SCALE GENOMIC DNA]</scope>
    <source>
        <strain evidence="1 2">SYSU T0a273</strain>
    </source>
</reference>
<gene>
    <name evidence="1" type="ORF">QQ002_09960</name>
</gene>
<dbReference type="EMBL" id="JAUHQB010000006">
    <property type="protein sequence ID" value="MDN4483860.1"/>
    <property type="molecule type" value="Genomic_DNA"/>
</dbReference>
<accession>A0AB35MJ77</accession>
<dbReference type="SUPFAM" id="SSF48403">
    <property type="entry name" value="Ankyrin repeat"/>
    <property type="match status" value="1"/>
</dbReference>
<evidence type="ECO:0008006" key="3">
    <source>
        <dbReference type="Google" id="ProtNLM"/>
    </source>
</evidence>
<name>A0AB35MJ77_9MICO</name>
<evidence type="ECO:0000313" key="2">
    <source>
        <dbReference type="Proteomes" id="UP001172756"/>
    </source>
</evidence>
<evidence type="ECO:0000313" key="1">
    <source>
        <dbReference type="EMBL" id="MDN4483860.1"/>
    </source>
</evidence>